<dbReference type="Proteomes" id="UP001193389">
    <property type="component" value="Chromosome"/>
</dbReference>
<proteinExistence type="predicted"/>
<dbReference type="InterPro" id="IPR050219">
    <property type="entry name" value="DnaG_primase"/>
</dbReference>
<keyword evidence="3" id="KW-0862">Zinc</keyword>
<keyword evidence="1" id="KW-0479">Metal-binding</keyword>
<dbReference type="Pfam" id="PF13155">
    <property type="entry name" value="Toprim_2"/>
    <property type="match status" value="1"/>
</dbReference>
<evidence type="ECO:0000259" key="4">
    <source>
        <dbReference type="SMART" id="SM00400"/>
    </source>
</evidence>
<evidence type="ECO:0000256" key="3">
    <source>
        <dbReference type="ARBA" id="ARBA00022833"/>
    </source>
</evidence>
<feature type="domain" description="Zinc finger CHC2-type" evidence="4">
    <location>
        <begin position="37"/>
        <end position="91"/>
    </location>
</feature>
<accession>A0A5K7SF44</accession>
<evidence type="ECO:0000313" key="5">
    <source>
        <dbReference type="EMBL" id="BBE20057.1"/>
    </source>
</evidence>
<dbReference type="GO" id="GO:0005737">
    <property type="term" value="C:cytoplasm"/>
    <property type="evidence" value="ECO:0007669"/>
    <property type="project" value="TreeGrafter"/>
</dbReference>
<dbReference type="GO" id="GO:0003899">
    <property type="term" value="F:DNA-directed RNA polymerase activity"/>
    <property type="evidence" value="ECO:0007669"/>
    <property type="project" value="InterPro"/>
</dbReference>
<dbReference type="Gene3D" id="3.40.1360.10">
    <property type="match status" value="1"/>
</dbReference>
<gene>
    <name evidence="5" type="ORF">AQPE_4248</name>
</gene>
<dbReference type="RefSeq" id="WP_318348248.1">
    <property type="nucleotide sequence ID" value="NZ_AP018694.1"/>
</dbReference>
<organism evidence="5 6">
    <name type="scientific">Aquipluma nitroreducens</name>
    <dbReference type="NCBI Taxonomy" id="2010828"/>
    <lineage>
        <taxon>Bacteria</taxon>
        <taxon>Pseudomonadati</taxon>
        <taxon>Bacteroidota</taxon>
        <taxon>Bacteroidia</taxon>
        <taxon>Marinilabiliales</taxon>
        <taxon>Prolixibacteraceae</taxon>
        <taxon>Aquipluma</taxon>
    </lineage>
</organism>
<dbReference type="PANTHER" id="PTHR30313">
    <property type="entry name" value="DNA PRIMASE"/>
    <property type="match status" value="1"/>
</dbReference>
<evidence type="ECO:0000256" key="2">
    <source>
        <dbReference type="ARBA" id="ARBA00022771"/>
    </source>
</evidence>
<dbReference type="InterPro" id="IPR036977">
    <property type="entry name" value="DNA_primase_Znf_CHC2"/>
</dbReference>
<dbReference type="SMART" id="SM00400">
    <property type="entry name" value="ZnF_CHCC"/>
    <property type="match status" value="1"/>
</dbReference>
<dbReference type="InterPro" id="IPR002694">
    <property type="entry name" value="Znf_CHC2"/>
</dbReference>
<dbReference type="AlphaFoldDB" id="A0A5K7SF44"/>
<name>A0A5K7SF44_9BACT</name>
<dbReference type="GO" id="GO:0006269">
    <property type="term" value="P:DNA replication, synthesis of primer"/>
    <property type="evidence" value="ECO:0007669"/>
    <property type="project" value="TreeGrafter"/>
</dbReference>
<dbReference type="SUPFAM" id="SSF57783">
    <property type="entry name" value="Zinc beta-ribbon"/>
    <property type="match status" value="1"/>
</dbReference>
<dbReference type="KEGG" id="anf:AQPE_4248"/>
<keyword evidence="2" id="KW-0863">Zinc-finger</keyword>
<sequence length="300" mass="35342">MDFRNQVLSISEAKEMDMVNYLSALGHEPAKIRNNDYWYLSPLREEKTPSFKVNRKLNRWYDHGLGRGGNLIDFGIEYHHCTFGELLNKLSGNLSFQKPHAQMVKSVYEQEPKIKVLSDFELTSYALLGYLEQRHIPIEIAQKYCREIRYELNGKTYYGIGFKNDSGGWEIRNPYFKASSSPKDITTLKNGSDEAVVFEGFTDFLSFQFLQKNLPENSQDFVVLNSVSFFERARLFMEQHQLIRLYLDRDAAGLKYCRRALSMSTKYTDESKLYKKHKDLNDWIVNFDKLQKMRLRQKLR</sequence>
<evidence type="ECO:0000313" key="6">
    <source>
        <dbReference type="Proteomes" id="UP001193389"/>
    </source>
</evidence>
<dbReference type="EMBL" id="AP018694">
    <property type="protein sequence ID" value="BBE20057.1"/>
    <property type="molecule type" value="Genomic_DNA"/>
</dbReference>
<dbReference type="GO" id="GO:0003677">
    <property type="term" value="F:DNA binding"/>
    <property type="evidence" value="ECO:0007669"/>
    <property type="project" value="InterPro"/>
</dbReference>
<reference evidence="5" key="1">
    <citation type="journal article" date="2020" name="Int. J. Syst. Evol. Microbiol.">
        <title>Aquipluma nitroreducens gen. nov. sp. nov., a novel facultatively anaerobic bacterium isolated from a freshwater lake.</title>
        <authorList>
            <person name="Watanabe M."/>
            <person name="Kojima H."/>
            <person name="Fukui M."/>
        </authorList>
    </citation>
    <scope>NUCLEOTIDE SEQUENCE</scope>
    <source>
        <strain evidence="5">MeG22</strain>
    </source>
</reference>
<dbReference type="PANTHER" id="PTHR30313:SF2">
    <property type="entry name" value="DNA PRIMASE"/>
    <property type="match status" value="1"/>
</dbReference>
<evidence type="ECO:0000256" key="1">
    <source>
        <dbReference type="ARBA" id="ARBA00022723"/>
    </source>
</evidence>
<protein>
    <submittedName>
        <fullName evidence="5">DNA primase</fullName>
    </submittedName>
</protein>
<dbReference type="GO" id="GO:0008270">
    <property type="term" value="F:zinc ion binding"/>
    <property type="evidence" value="ECO:0007669"/>
    <property type="project" value="UniProtKB-KW"/>
</dbReference>
<dbReference type="Gene3D" id="3.90.580.10">
    <property type="entry name" value="Zinc finger, CHC2-type domain"/>
    <property type="match status" value="1"/>
</dbReference>
<dbReference type="Pfam" id="PF01807">
    <property type="entry name" value="Zn_ribbon_DnaG"/>
    <property type="match status" value="1"/>
</dbReference>
<keyword evidence="6" id="KW-1185">Reference proteome</keyword>